<proteinExistence type="predicted"/>
<dbReference type="InterPro" id="IPR000014">
    <property type="entry name" value="PAS"/>
</dbReference>
<keyword evidence="1" id="KW-0472">Membrane</keyword>
<dbReference type="InterPro" id="IPR013656">
    <property type="entry name" value="PAS_4"/>
</dbReference>
<name>A0ABS5PQC0_9FIRM</name>
<evidence type="ECO:0000259" key="2">
    <source>
        <dbReference type="PROSITE" id="PS50113"/>
    </source>
</evidence>
<feature type="domain" description="GGDEF" evidence="3">
    <location>
        <begin position="506"/>
        <end position="640"/>
    </location>
</feature>
<dbReference type="PANTHER" id="PTHR45138:SF9">
    <property type="entry name" value="DIGUANYLATE CYCLASE DGCM-RELATED"/>
    <property type="match status" value="1"/>
</dbReference>
<keyword evidence="4" id="KW-0548">Nucleotidyltransferase</keyword>
<comment type="caution">
    <text evidence="4">The sequence shown here is derived from an EMBL/GenBank/DDBJ whole genome shotgun (WGS) entry which is preliminary data.</text>
</comment>
<reference evidence="4 5" key="1">
    <citation type="submission" date="2021-05" db="EMBL/GenBank/DDBJ databases">
        <title>Fusibacter ferrireducens sp. nov., an anaerobic, sulfur- and Fe-reducing bacterium isolated from the mangrove sediment.</title>
        <authorList>
            <person name="Qiu D."/>
        </authorList>
    </citation>
    <scope>NUCLEOTIDE SEQUENCE [LARGE SCALE GENOMIC DNA]</scope>
    <source>
        <strain evidence="4 5">DSM 12116</strain>
    </source>
</reference>
<evidence type="ECO:0000256" key="1">
    <source>
        <dbReference type="SAM" id="Phobius"/>
    </source>
</evidence>
<dbReference type="EMBL" id="JAHBCL010000019">
    <property type="protein sequence ID" value="MBS7527363.1"/>
    <property type="molecule type" value="Genomic_DNA"/>
</dbReference>
<dbReference type="Pfam" id="PF00990">
    <property type="entry name" value="GGDEF"/>
    <property type="match status" value="1"/>
</dbReference>
<organism evidence="4 5">
    <name type="scientific">Fusibacter paucivorans</name>
    <dbReference type="NCBI Taxonomy" id="76009"/>
    <lineage>
        <taxon>Bacteria</taxon>
        <taxon>Bacillati</taxon>
        <taxon>Bacillota</taxon>
        <taxon>Clostridia</taxon>
        <taxon>Eubacteriales</taxon>
        <taxon>Eubacteriales Family XII. Incertae Sedis</taxon>
        <taxon>Fusibacter</taxon>
    </lineage>
</organism>
<dbReference type="CDD" id="cd00130">
    <property type="entry name" value="PAS"/>
    <property type="match status" value="1"/>
</dbReference>
<feature type="transmembrane region" description="Helical" evidence="1">
    <location>
        <begin position="6"/>
        <end position="25"/>
    </location>
</feature>
<dbReference type="InterPro" id="IPR043128">
    <property type="entry name" value="Rev_trsase/Diguanyl_cyclase"/>
</dbReference>
<dbReference type="NCBIfam" id="TIGR00229">
    <property type="entry name" value="sensory_box"/>
    <property type="match status" value="1"/>
</dbReference>
<dbReference type="SMART" id="SM00267">
    <property type="entry name" value="GGDEF"/>
    <property type="match status" value="1"/>
</dbReference>
<keyword evidence="1" id="KW-0812">Transmembrane</keyword>
<feature type="transmembrane region" description="Helical" evidence="1">
    <location>
        <begin position="316"/>
        <end position="334"/>
    </location>
</feature>
<dbReference type="InterPro" id="IPR029787">
    <property type="entry name" value="Nucleotide_cyclase"/>
</dbReference>
<dbReference type="InterPro" id="IPR035965">
    <property type="entry name" value="PAS-like_dom_sf"/>
</dbReference>
<dbReference type="SUPFAM" id="SSF55785">
    <property type="entry name" value="PYP-like sensor domain (PAS domain)"/>
    <property type="match status" value="1"/>
</dbReference>
<dbReference type="InterPro" id="IPR000160">
    <property type="entry name" value="GGDEF_dom"/>
</dbReference>
<dbReference type="Gene3D" id="3.30.450.20">
    <property type="entry name" value="PAS domain"/>
    <property type="match status" value="2"/>
</dbReference>
<gene>
    <name evidence="4" type="ORF">KHM83_11790</name>
</gene>
<dbReference type="Proteomes" id="UP000746471">
    <property type="component" value="Unassembled WGS sequence"/>
</dbReference>
<dbReference type="Pfam" id="PF08448">
    <property type="entry name" value="PAS_4"/>
    <property type="match status" value="1"/>
</dbReference>
<dbReference type="PROSITE" id="PS50113">
    <property type="entry name" value="PAC"/>
    <property type="match status" value="1"/>
</dbReference>
<dbReference type="GO" id="GO:0052621">
    <property type="term" value="F:diguanylate cyclase activity"/>
    <property type="evidence" value="ECO:0007669"/>
    <property type="project" value="UniProtKB-EC"/>
</dbReference>
<dbReference type="CDD" id="cd01949">
    <property type="entry name" value="GGDEF"/>
    <property type="match status" value="1"/>
</dbReference>
<dbReference type="PANTHER" id="PTHR45138">
    <property type="entry name" value="REGULATORY COMPONENTS OF SENSORY TRANSDUCTION SYSTEM"/>
    <property type="match status" value="1"/>
</dbReference>
<dbReference type="RefSeq" id="WP_213237224.1">
    <property type="nucleotide sequence ID" value="NZ_JAHBCL010000019.1"/>
</dbReference>
<evidence type="ECO:0000313" key="4">
    <source>
        <dbReference type="EMBL" id="MBS7527363.1"/>
    </source>
</evidence>
<dbReference type="NCBIfam" id="TIGR00254">
    <property type="entry name" value="GGDEF"/>
    <property type="match status" value="1"/>
</dbReference>
<dbReference type="Gene3D" id="3.30.70.270">
    <property type="match status" value="1"/>
</dbReference>
<keyword evidence="1" id="KW-1133">Transmembrane helix</keyword>
<dbReference type="InterPro" id="IPR000700">
    <property type="entry name" value="PAS-assoc_C"/>
</dbReference>
<protein>
    <submittedName>
        <fullName evidence="4">Diguanylate cyclase</fullName>
        <ecNumber evidence="4">2.7.7.65</ecNumber>
    </submittedName>
</protein>
<evidence type="ECO:0000313" key="5">
    <source>
        <dbReference type="Proteomes" id="UP000746471"/>
    </source>
</evidence>
<evidence type="ECO:0000259" key="3">
    <source>
        <dbReference type="PROSITE" id="PS50887"/>
    </source>
</evidence>
<dbReference type="CDD" id="cd18773">
    <property type="entry name" value="PDC1_HK_sensor"/>
    <property type="match status" value="1"/>
</dbReference>
<feature type="domain" description="PAC" evidence="2">
    <location>
        <begin position="422"/>
        <end position="474"/>
    </location>
</feature>
<dbReference type="InterPro" id="IPR050469">
    <property type="entry name" value="Diguanylate_Cyclase"/>
</dbReference>
<dbReference type="SUPFAM" id="SSF55073">
    <property type="entry name" value="Nucleotide cyclase"/>
    <property type="match status" value="1"/>
</dbReference>
<accession>A0ABS5PQC0</accession>
<dbReference type="PROSITE" id="PS50887">
    <property type="entry name" value="GGDEF"/>
    <property type="match status" value="1"/>
</dbReference>
<sequence>MPKNRQISINIILILVMIISAMIQYKSTYNDRLEKIDIQVDYTLQAVENKIVQPLEQLEIIRLQMISFLEESGDKGMPDTVNVGTSYYINPASMPIESSLTGMLEGASMATQTAVEVNAAIKLNAAFKKVIESTPEIKWIYYTSKNRFLNIYPFVDYDSYHVTPETFEYDFFRIISPEENPDRVQKWTKLYNDQVTGERMITISLPVYVDDTYYGALSIDYTLNQLSETLEIQSDTLENYALFNDFGEVVAISYNSFSSDAFTLNTEMLKTLIGSDGHEIVSEGYLMKTVRVGDQPLFLTSILDREEMQFYVLRQLYPIMFFILAALVIVNLYYRATTINNQLLKSEHQFKTLFNQSPQMIMILDKRGIIVDINRFGLNFMKMKREQAIDEAFYEMSCWPNRETAETAVKMQIETTIQNGVYQGEYKMRHHSGKLKDILYTMVPLDEYDSKMMKVVVLGIDVTEQKDLQYQLESMTRTDNLTQALNRRGMMNVLEQNINRTERTGNGFAVLICDIDFFKQVNDTYGHECGDEILVKLVQVMERHLRPYDHIGRWGGEEFLIVLENVDRDLGYDVADRLRVAIGTNPFRCSAVTEPIFINVTIGMQYYDLTIDVKQNIVNADTALYYGKRHGKNQTICFEETVIRDEAENDRKQS</sequence>
<dbReference type="EC" id="2.7.7.65" evidence="4"/>
<keyword evidence="4" id="KW-0808">Transferase</keyword>
<keyword evidence="5" id="KW-1185">Reference proteome</keyword>